<dbReference type="Gene3D" id="2.130.10.10">
    <property type="entry name" value="YVTN repeat-like/Quinoprotein amine dehydrogenase"/>
    <property type="match status" value="1"/>
</dbReference>
<dbReference type="PROSITE" id="PS00678">
    <property type="entry name" value="WD_REPEATS_1"/>
    <property type="match status" value="1"/>
</dbReference>
<keyword evidence="1 4" id="KW-0853">WD repeat</keyword>
<gene>
    <name evidence="6" type="ORF">RFI_11111</name>
</gene>
<organism evidence="6 7">
    <name type="scientific">Reticulomyxa filosa</name>
    <dbReference type="NCBI Taxonomy" id="46433"/>
    <lineage>
        <taxon>Eukaryota</taxon>
        <taxon>Sar</taxon>
        <taxon>Rhizaria</taxon>
        <taxon>Retaria</taxon>
        <taxon>Foraminifera</taxon>
        <taxon>Monothalamids</taxon>
        <taxon>Reticulomyxidae</taxon>
        <taxon>Reticulomyxa</taxon>
    </lineage>
</organism>
<evidence type="ECO:0000256" key="2">
    <source>
        <dbReference type="ARBA" id="ARBA00022737"/>
    </source>
</evidence>
<evidence type="ECO:0000256" key="4">
    <source>
        <dbReference type="PROSITE-ProRule" id="PRU00221"/>
    </source>
</evidence>
<keyword evidence="3" id="KW-0131">Cell cycle</keyword>
<dbReference type="InterPro" id="IPR036322">
    <property type="entry name" value="WD40_repeat_dom_sf"/>
</dbReference>
<dbReference type="PANTHER" id="PTHR19918:SF1">
    <property type="entry name" value="FIZZY-RELATED PROTEIN HOMOLOG"/>
    <property type="match status" value="1"/>
</dbReference>
<comment type="caution">
    <text evidence="6">The sequence shown here is derived from an EMBL/GenBank/DDBJ whole genome shotgun (WGS) entry which is preliminary data.</text>
</comment>
<dbReference type="Proteomes" id="UP000023152">
    <property type="component" value="Unassembled WGS sequence"/>
</dbReference>
<feature type="compositionally biased region" description="Basic and acidic residues" evidence="5">
    <location>
        <begin position="138"/>
        <end position="148"/>
    </location>
</feature>
<keyword evidence="7" id="KW-1185">Reference proteome</keyword>
<dbReference type="InterPro" id="IPR015943">
    <property type="entry name" value="WD40/YVTN_repeat-like_dom_sf"/>
</dbReference>
<dbReference type="InterPro" id="IPR019775">
    <property type="entry name" value="WD40_repeat_CS"/>
</dbReference>
<evidence type="ECO:0000256" key="1">
    <source>
        <dbReference type="ARBA" id="ARBA00022574"/>
    </source>
</evidence>
<feature type="repeat" description="WD" evidence="4">
    <location>
        <begin position="84"/>
        <end position="117"/>
    </location>
</feature>
<dbReference type="GO" id="GO:0010997">
    <property type="term" value="F:anaphase-promoting complex binding"/>
    <property type="evidence" value="ECO:0007669"/>
    <property type="project" value="InterPro"/>
</dbReference>
<dbReference type="GO" id="GO:0031145">
    <property type="term" value="P:anaphase-promoting complex-dependent catabolic process"/>
    <property type="evidence" value="ECO:0007669"/>
    <property type="project" value="TreeGrafter"/>
</dbReference>
<dbReference type="GO" id="GO:1905786">
    <property type="term" value="P:positive regulation of anaphase-promoting complex-dependent catabolic process"/>
    <property type="evidence" value="ECO:0007669"/>
    <property type="project" value="TreeGrafter"/>
</dbReference>
<dbReference type="PROSITE" id="PS50082">
    <property type="entry name" value="WD_REPEATS_2"/>
    <property type="match status" value="1"/>
</dbReference>
<dbReference type="GO" id="GO:1990757">
    <property type="term" value="F:ubiquitin ligase activator activity"/>
    <property type="evidence" value="ECO:0007669"/>
    <property type="project" value="TreeGrafter"/>
</dbReference>
<reference evidence="6 7" key="1">
    <citation type="journal article" date="2013" name="Curr. Biol.">
        <title>The Genome of the Foraminiferan Reticulomyxa filosa.</title>
        <authorList>
            <person name="Glockner G."/>
            <person name="Hulsmann N."/>
            <person name="Schleicher M."/>
            <person name="Noegel A.A."/>
            <person name="Eichinger L."/>
            <person name="Gallinger C."/>
            <person name="Pawlowski J."/>
            <person name="Sierra R."/>
            <person name="Euteneuer U."/>
            <person name="Pillet L."/>
            <person name="Moustafa A."/>
            <person name="Platzer M."/>
            <person name="Groth M."/>
            <person name="Szafranski K."/>
            <person name="Schliwa M."/>
        </authorList>
    </citation>
    <scope>NUCLEOTIDE SEQUENCE [LARGE SCALE GENOMIC DNA]</scope>
</reference>
<keyword evidence="2" id="KW-0677">Repeat</keyword>
<dbReference type="InterPro" id="IPR001680">
    <property type="entry name" value="WD40_rpt"/>
</dbReference>
<feature type="region of interest" description="Disordered" evidence="5">
    <location>
        <begin position="131"/>
        <end position="151"/>
    </location>
</feature>
<sequence>MVTALSFNKHVPNNLLAFSLLNKNIVEIWDLEKQTTAHYFEGTFKTIRDITWFSHGDVLSVCSEDHCVYLLDGRSNGKCLMVQLCGHDSGVTSSDFLNNRYLCSASQDETIKIWDLSYANKPLYSIGSGKLRSKKGEKHNANDGETEKPTTTVTEPALEKIHEDEIWKIRANSKKNAFATIGDDGKLCIYPVYT</sequence>
<dbReference type="Pfam" id="PF00400">
    <property type="entry name" value="WD40"/>
    <property type="match status" value="2"/>
</dbReference>
<dbReference type="OrthoDB" id="20669at2759"/>
<dbReference type="InterPro" id="IPR033010">
    <property type="entry name" value="Cdc20/Fizzy"/>
</dbReference>
<evidence type="ECO:0000256" key="3">
    <source>
        <dbReference type="ARBA" id="ARBA00023306"/>
    </source>
</evidence>
<name>X6NI78_RETFI</name>
<evidence type="ECO:0000256" key="5">
    <source>
        <dbReference type="SAM" id="MobiDB-lite"/>
    </source>
</evidence>
<dbReference type="EMBL" id="ASPP01008136">
    <property type="protein sequence ID" value="ETO26025.1"/>
    <property type="molecule type" value="Genomic_DNA"/>
</dbReference>
<dbReference type="SMART" id="SM00320">
    <property type="entry name" value="WD40"/>
    <property type="match status" value="3"/>
</dbReference>
<evidence type="ECO:0000313" key="6">
    <source>
        <dbReference type="EMBL" id="ETO26025.1"/>
    </source>
</evidence>
<dbReference type="PROSITE" id="PS50294">
    <property type="entry name" value="WD_REPEATS_REGION"/>
    <property type="match status" value="1"/>
</dbReference>
<dbReference type="SUPFAM" id="SSF50978">
    <property type="entry name" value="WD40 repeat-like"/>
    <property type="match status" value="1"/>
</dbReference>
<accession>X6NI78</accession>
<dbReference type="GO" id="GO:0005680">
    <property type="term" value="C:anaphase-promoting complex"/>
    <property type="evidence" value="ECO:0007669"/>
    <property type="project" value="TreeGrafter"/>
</dbReference>
<dbReference type="PANTHER" id="PTHR19918">
    <property type="entry name" value="CELL DIVISION CYCLE 20 CDC20 FIZZY -RELATED"/>
    <property type="match status" value="1"/>
</dbReference>
<proteinExistence type="predicted"/>
<dbReference type="AlphaFoldDB" id="X6NI78"/>
<protein>
    <submittedName>
        <fullName evidence="6">WD-40 repeat-containing protein</fullName>
    </submittedName>
</protein>
<evidence type="ECO:0000313" key="7">
    <source>
        <dbReference type="Proteomes" id="UP000023152"/>
    </source>
</evidence>